<dbReference type="EMBL" id="JBBPCC010000013">
    <property type="protein sequence ID" value="MEK8130154.1"/>
    <property type="molecule type" value="Genomic_DNA"/>
</dbReference>
<proteinExistence type="inferred from homology"/>
<dbReference type="Gene3D" id="1.10.10.10">
    <property type="entry name" value="Winged helix-like DNA-binding domain superfamily/Winged helix DNA-binding domain"/>
    <property type="match status" value="3"/>
</dbReference>
<feature type="domain" description="RecX third three-helical" evidence="7">
    <location>
        <begin position="167"/>
        <end position="212"/>
    </location>
</feature>
<organism evidence="9 10">
    <name type="scientific">Paenibacillus filicis</name>
    <dbReference type="NCBI Taxonomy" id="669464"/>
    <lineage>
        <taxon>Bacteria</taxon>
        <taxon>Bacillati</taxon>
        <taxon>Bacillota</taxon>
        <taxon>Bacilli</taxon>
        <taxon>Bacillales</taxon>
        <taxon>Paenibacillaceae</taxon>
        <taxon>Paenibacillus</taxon>
    </lineage>
</organism>
<dbReference type="InterPro" id="IPR036388">
    <property type="entry name" value="WH-like_DNA-bd_sf"/>
</dbReference>
<dbReference type="Pfam" id="PF21982">
    <property type="entry name" value="RecX_HTH1"/>
    <property type="match status" value="1"/>
</dbReference>
<evidence type="ECO:0000256" key="1">
    <source>
        <dbReference type="ARBA" id="ARBA00004496"/>
    </source>
</evidence>
<gene>
    <name evidence="5" type="primary">recX</name>
    <name evidence="9" type="ORF">WMW72_19810</name>
</gene>
<dbReference type="InterPro" id="IPR003783">
    <property type="entry name" value="Regulatory_RecX"/>
</dbReference>
<evidence type="ECO:0000259" key="7">
    <source>
        <dbReference type="Pfam" id="PF21981"/>
    </source>
</evidence>
<dbReference type="InterPro" id="IPR053926">
    <property type="entry name" value="RecX_HTH_1st"/>
</dbReference>
<dbReference type="HAMAP" id="MF_01114">
    <property type="entry name" value="RecX"/>
    <property type="match status" value="1"/>
</dbReference>
<accession>A0ABU9DN27</accession>
<evidence type="ECO:0000256" key="4">
    <source>
        <dbReference type="ARBA" id="ARBA00022490"/>
    </source>
</evidence>
<dbReference type="PANTHER" id="PTHR33602:SF1">
    <property type="entry name" value="REGULATORY PROTEIN RECX FAMILY PROTEIN"/>
    <property type="match status" value="1"/>
</dbReference>
<dbReference type="RefSeq" id="WP_341417282.1">
    <property type="nucleotide sequence ID" value="NZ_JBBPCC010000013.1"/>
</dbReference>
<evidence type="ECO:0000256" key="2">
    <source>
        <dbReference type="ARBA" id="ARBA00009695"/>
    </source>
</evidence>
<evidence type="ECO:0000256" key="3">
    <source>
        <dbReference type="ARBA" id="ARBA00018111"/>
    </source>
</evidence>
<dbReference type="Pfam" id="PF02631">
    <property type="entry name" value="RecX_HTH2"/>
    <property type="match status" value="1"/>
</dbReference>
<keyword evidence="4 5" id="KW-0963">Cytoplasm</keyword>
<keyword evidence="10" id="KW-1185">Reference proteome</keyword>
<reference evidence="9 10" key="1">
    <citation type="submission" date="2024-04" db="EMBL/GenBank/DDBJ databases">
        <title>draft genome sequnece of Paenibacillus filicis.</title>
        <authorList>
            <person name="Kim D.-U."/>
        </authorList>
    </citation>
    <scope>NUCLEOTIDE SEQUENCE [LARGE SCALE GENOMIC DNA]</scope>
    <source>
        <strain evidence="9 10">KACC14197</strain>
    </source>
</reference>
<evidence type="ECO:0000313" key="9">
    <source>
        <dbReference type="EMBL" id="MEK8130154.1"/>
    </source>
</evidence>
<name>A0ABU9DN27_9BACL</name>
<comment type="similarity">
    <text evidence="2 5">Belongs to the RecX family.</text>
</comment>
<dbReference type="PANTHER" id="PTHR33602">
    <property type="entry name" value="REGULATORY PROTEIN RECX FAMILY PROTEIN"/>
    <property type="match status" value="1"/>
</dbReference>
<dbReference type="Pfam" id="PF21981">
    <property type="entry name" value="RecX_HTH3"/>
    <property type="match status" value="1"/>
</dbReference>
<feature type="domain" description="RecX first three-helical" evidence="8">
    <location>
        <begin position="72"/>
        <end position="111"/>
    </location>
</feature>
<evidence type="ECO:0000256" key="5">
    <source>
        <dbReference type="HAMAP-Rule" id="MF_01114"/>
    </source>
</evidence>
<evidence type="ECO:0000313" key="10">
    <source>
        <dbReference type="Proteomes" id="UP001469365"/>
    </source>
</evidence>
<evidence type="ECO:0000259" key="6">
    <source>
        <dbReference type="Pfam" id="PF02631"/>
    </source>
</evidence>
<evidence type="ECO:0000259" key="8">
    <source>
        <dbReference type="Pfam" id="PF21982"/>
    </source>
</evidence>
<dbReference type="InterPro" id="IPR053925">
    <property type="entry name" value="RecX_HTH_3rd"/>
</dbReference>
<comment type="caution">
    <text evidence="9">The sequence shown here is derived from an EMBL/GenBank/DDBJ whole genome shotgun (WGS) entry which is preliminary data.</text>
</comment>
<sequence length="234" mass="27651">MTEETERTPLEGVITRIERQPRSKQRYNIFLNDVFAFSVHEDLMIKYRLLKGVHIEAEEYTRILTEEERYRAYLSAIRLLSSRLRSEFEIRQRLKQKETEDEVIGHVISRLRNEGYLNDGLFAEMLAKQRSESQKKGRHWIKQELQQKGIPKDDILAALDQVDEKTETEAAYQLASKRYRRAWEEDPLKARRKIAGFLQRRGYSSSVVSQVMARMPHGTGGEEWLELSEENDFE</sequence>
<feature type="domain" description="RecX second three-helical" evidence="6">
    <location>
        <begin position="118"/>
        <end position="159"/>
    </location>
</feature>
<dbReference type="InterPro" id="IPR053924">
    <property type="entry name" value="RecX_HTH_2nd"/>
</dbReference>
<protein>
    <recommendedName>
        <fullName evidence="3 5">Regulatory protein RecX</fullName>
    </recommendedName>
</protein>
<dbReference type="Proteomes" id="UP001469365">
    <property type="component" value="Unassembled WGS sequence"/>
</dbReference>
<comment type="function">
    <text evidence="5">Modulates RecA activity.</text>
</comment>
<comment type="subcellular location">
    <subcellularLocation>
        <location evidence="1 5">Cytoplasm</location>
    </subcellularLocation>
</comment>